<proteinExistence type="predicted"/>
<keyword evidence="3" id="KW-1185">Reference proteome</keyword>
<keyword evidence="1" id="KW-0732">Signal</keyword>
<evidence type="ECO:0000313" key="3">
    <source>
        <dbReference type="Proteomes" id="UP000187735"/>
    </source>
</evidence>
<sequence precursor="true">MSTNRCLIFAFGLHLVLSVPLNADVITTGRLTTRIDVSPDSTNVDFDNTREIDYPIAGTAALGDSLFVPGRDDLVVGGSVSLRANSQAFAVNSSATTPASVVAQGDAILLIRSDEDTSFHARVSAPTRARWHWQLESQDDSGFWTSVDSQGGNNAQEIFAQLASGVDYRVTMTSGFNISSGSALTRSDRTNWLWGLDSLPGTTVDNPLLPIIDSPDGFIFDVAADPNETLFIDPVVATGYTYKTDATPFRSVLVPTALPGGDSEFDLIVDGNTFTLLAGTEFDFTSINPLGLTEFMIRGIDESEMLDPNDPTLFVTGLGFVNSGASTVTMTPFVTATVPEPSSCALLGSILFGCLVFRNRRRAESR</sequence>
<reference evidence="2 3" key="1">
    <citation type="journal article" date="2016" name="Front. Microbiol.">
        <title>Fuerstia marisgermanicae gen. nov., sp. nov., an Unusual Member of the Phylum Planctomycetes from the German Wadden Sea.</title>
        <authorList>
            <person name="Kohn T."/>
            <person name="Heuer A."/>
            <person name="Jogler M."/>
            <person name="Vollmers J."/>
            <person name="Boedeker C."/>
            <person name="Bunk B."/>
            <person name="Rast P."/>
            <person name="Borchert D."/>
            <person name="Glockner I."/>
            <person name="Freese H.M."/>
            <person name="Klenk H.P."/>
            <person name="Overmann J."/>
            <person name="Kaster A.K."/>
            <person name="Rohde M."/>
            <person name="Wiegand S."/>
            <person name="Jogler C."/>
        </authorList>
    </citation>
    <scope>NUCLEOTIDE SEQUENCE [LARGE SCALE GENOMIC DNA]</scope>
    <source>
        <strain evidence="2 3">NH11</strain>
    </source>
</reference>
<dbReference type="Proteomes" id="UP000187735">
    <property type="component" value="Chromosome"/>
</dbReference>
<feature type="signal peptide" evidence="1">
    <location>
        <begin position="1"/>
        <end position="23"/>
    </location>
</feature>
<dbReference type="NCBIfam" id="TIGR02595">
    <property type="entry name" value="PEP_CTERM"/>
    <property type="match status" value="1"/>
</dbReference>
<evidence type="ECO:0000256" key="1">
    <source>
        <dbReference type="SAM" id="SignalP"/>
    </source>
</evidence>
<gene>
    <name evidence="2" type="ORF">Fuma_04808</name>
</gene>
<dbReference type="KEGG" id="fmr:Fuma_04808"/>
<dbReference type="InterPro" id="IPR013424">
    <property type="entry name" value="Ice-binding_C"/>
</dbReference>
<organism evidence="2 3">
    <name type="scientific">Fuerstiella marisgermanici</name>
    <dbReference type="NCBI Taxonomy" id="1891926"/>
    <lineage>
        <taxon>Bacteria</taxon>
        <taxon>Pseudomonadati</taxon>
        <taxon>Planctomycetota</taxon>
        <taxon>Planctomycetia</taxon>
        <taxon>Planctomycetales</taxon>
        <taxon>Planctomycetaceae</taxon>
        <taxon>Fuerstiella</taxon>
    </lineage>
</organism>
<evidence type="ECO:0000313" key="2">
    <source>
        <dbReference type="EMBL" id="APZ95153.1"/>
    </source>
</evidence>
<protein>
    <recommendedName>
        <fullName evidence="4">PEP-CTERM protein-sorting domain-containing protein</fullName>
    </recommendedName>
</protein>
<feature type="chain" id="PRO_5012953055" description="PEP-CTERM protein-sorting domain-containing protein" evidence="1">
    <location>
        <begin position="24"/>
        <end position="366"/>
    </location>
</feature>
<dbReference type="EMBL" id="CP017641">
    <property type="protein sequence ID" value="APZ95153.1"/>
    <property type="molecule type" value="Genomic_DNA"/>
</dbReference>
<accession>A0A1P8WM56</accession>
<evidence type="ECO:0008006" key="4">
    <source>
        <dbReference type="Google" id="ProtNLM"/>
    </source>
</evidence>
<name>A0A1P8WM56_9PLAN</name>
<dbReference type="RefSeq" id="WP_145944347.1">
    <property type="nucleotide sequence ID" value="NZ_CP017641.1"/>
</dbReference>
<dbReference type="OrthoDB" id="288611at2"/>
<dbReference type="AlphaFoldDB" id="A0A1P8WM56"/>